<dbReference type="EMBL" id="WIWV01000171">
    <property type="protein sequence ID" value="KAF7712499.1"/>
    <property type="molecule type" value="Genomic_DNA"/>
</dbReference>
<feature type="region of interest" description="Disordered" evidence="1">
    <location>
        <begin position="1"/>
        <end position="27"/>
    </location>
</feature>
<accession>A0A8J8VW81</accession>
<feature type="transmembrane region" description="Helical" evidence="2">
    <location>
        <begin position="88"/>
        <end position="109"/>
    </location>
</feature>
<dbReference type="Gene3D" id="3.40.630.30">
    <property type="match status" value="1"/>
</dbReference>
<keyword evidence="5" id="KW-1185">Reference proteome</keyword>
<proteinExistence type="predicted"/>
<keyword evidence="2" id="KW-0812">Transmembrane</keyword>
<evidence type="ECO:0000259" key="3">
    <source>
        <dbReference type="PROSITE" id="PS51186"/>
    </source>
</evidence>
<evidence type="ECO:0000256" key="2">
    <source>
        <dbReference type="SAM" id="Phobius"/>
    </source>
</evidence>
<name>A0A8J8VW81_9EURO</name>
<dbReference type="GO" id="GO:0016747">
    <property type="term" value="F:acyltransferase activity, transferring groups other than amino-acyl groups"/>
    <property type="evidence" value="ECO:0007669"/>
    <property type="project" value="InterPro"/>
</dbReference>
<dbReference type="SUPFAM" id="SSF55729">
    <property type="entry name" value="Acyl-CoA N-acyltransferases (Nat)"/>
    <property type="match status" value="1"/>
</dbReference>
<keyword evidence="2" id="KW-1133">Transmembrane helix</keyword>
<evidence type="ECO:0000313" key="4">
    <source>
        <dbReference type="EMBL" id="KAF7712499.1"/>
    </source>
</evidence>
<gene>
    <name evidence="4" type="ORF">PECM_002700</name>
</gene>
<dbReference type="Pfam" id="PF00583">
    <property type="entry name" value="Acetyltransf_1"/>
    <property type="match status" value="1"/>
</dbReference>
<feature type="transmembrane region" description="Helical" evidence="2">
    <location>
        <begin position="60"/>
        <end position="82"/>
    </location>
</feature>
<feature type="domain" description="N-acetyltransferase" evidence="3">
    <location>
        <begin position="104"/>
        <end position="247"/>
    </location>
</feature>
<dbReference type="Proteomes" id="UP000631181">
    <property type="component" value="Unassembled WGS sequence"/>
</dbReference>
<dbReference type="InterPro" id="IPR016181">
    <property type="entry name" value="Acyl_CoA_acyltransferase"/>
</dbReference>
<sequence>MSDQKQHSSSAVTHNSGETSSKPIPELSTYVTTDPQEITDAHRLVADSVAQQRQLAARAIIFHPVWLGAMLAVITVIYNIMYHERSDLGLVGTTGAGCVMAGLMVVRVCTGGYIDHAERVGTRAWLEGTDEDQDAKAHRSEQKIIVTKFGETIIGALIVKKVRDGRNVRGVIRGWTVLQRYRGKGVGKGLLEEAVQLCQTNGWKSLEFDAEHANAKRILPAIFDGPFEKREMRARRALEKSQRRIRK</sequence>
<dbReference type="AlphaFoldDB" id="A0A8J8VW81"/>
<dbReference type="InterPro" id="IPR000182">
    <property type="entry name" value="GNAT_dom"/>
</dbReference>
<protein>
    <recommendedName>
        <fullName evidence="3">N-acetyltransferase domain-containing protein</fullName>
    </recommendedName>
</protein>
<dbReference type="CDD" id="cd04301">
    <property type="entry name" value="NAT_SF"/>
    <property type="match status" value="1"/>
</dbReference>
<evidence type="ECO:0000256" key="1">
    <source>
        <dbReference type="SAM" id="MobiDB-lite"/>
    </source>
</evidence>
<dbReference type="OrthoDB" id="5343688at2759"/>
<keyword evidence="2" id="KW-0472">Membrane</keyword>
<feature type="compositionally biased region" description="Polar residues" evidence="1">
    <location>
        <begin position="7"/>
        <end position="22"/>
    </location>
</feature>
<reference evidence="4" key="1">
    <citation type="journal article" date="2020" name="Front. Microbiol.">
        <title>Gene regulatory networks of Penicillium echinulatum 2HH and Penicillium oxalicum 114-2 inferred by a computational biology approach.</title>
        <authorList>
            <person name="Lenz A.R."/>
            <person name="Galan-Vasquez E."/>
            <person name="Balbinot E."/>
            <person name="De Abreu F.P."/>
            <person name="De Oliveira N.S."/>
            <person name="Da Rosa L.O."/>
            <person name="De Avila E Silva S."/>
            <person name="Camassola M."/>
            <person name="Dillon A.J.P."/>
            <person name="Perez-Rueda E."/>
        </authorList>
    </citation>
    <scope>NUCLEOTIDE SEQUENCE</scope>
    <source>
        <strain evidence="4">S1M29</strain>
    </source>
</reference>
<comment type="caution">
    <text evidence="4">The sequence shown here is derived from an EMBL/GenBank/DDBJ whole genome shotgun (WGS) entry which is preliminary data.</text>
</comment>
<evidence type="ECO:0000313" key="5">
    <source>
        <dbReference type="Proteomes" id="UP000631181"/>
    </source>
</evidence>
<dbReference type="PROSITE" id="PS51186">
    <property type="entry name" value="GNAT"/>
    <property type="match status" value="1"/>
</dbReference>
<organism evidence="4 5">
    <name type="scientific">Penicillium ucsense</name>
    <dbReference type="NCBI Taxonomy" id="2839758"/>
    <lineage>
        <taxon>Eukaryota</taxon>
        <taxon>Fungi</taxon>
        <taxon>Dikarya</taxon>
        <taxon>Ascomycota</taxon>
        <taxon>Pezizomycotina</taxon>
        <taxon>Eurotiomycetes</taxon>
        <taxon>Eurotiomycetidae</taxon>
        <taxon>Eurotiales</taxon>
        <taxon>Aspergillaceae</taxon>
        <taxon>Penicillium</taxon>
    </lineage>
</organism>